<comment type="caution">
    <text evidence="4">The sequence shown here is derived from an EMBL/GenBank/DDBJ whole genome shotgun (WGS) entry which is preliminary data.</text>
</comment>
<dbReference type="RefSeq" id="XP_031008291.1">
    <property type="nucleotide sequence ID" value="XM_031146510.1"/>
</dbReference>
<dbReference type="InterPro" id="IPR039298">
    <property type="entry name" value="ACOT13"/>
</dbReference>
<reference evidence="4 5" key="1">
    <citation type="submission" date="2018-05" db="EMBL/GenBank/DDBJ databases">
        <title>Genome sequencing and assembly of the regulated plant pathogen Lachnellula willkommii and related sister species for the development of diagnostic species identification markers.</title>
        <authorList>
            <person name="Giroux E."/>
            <person name="Bilodeau G."/>
        </authorList>
    </citation>
    <scope>NUCLEOTIDE SEQUENCE [LARGE SCALE GENOMIC DNA]</scope>
    <source>
        <strain evidence="4 5">CBS 185.66</strain>
    </source>
</reference>
<organism evidence="4 5">
    <name type="scientific">Lachnellula hyalina</name>
    <dbReference type="NCBI Taxonomy" id="1316788"/>
    <lineage>
        <taxon>Eukaryota</taxon>
        <taxon>Fungi</taxon>
        <taxon>Dikarya</taxon>
        <taxon>Ascomycota</taxon>
        <taxon>Pezizomycotina</taxon>
        <taxon>Leotiomycetes</taxon>
        <taxon>Helotiales</taxon>
        <taxon>Lachnaceae</taxon>
        <taxon>Lachnellula</taxon>
    </lineage>
</organism>
<dbReference type="SUPFAM" id="SSF54637">
    <property type="entry name" value="Thioesterase/thiol ester dehydrase-isomerase"/>
    <property type="match status" value="1"/>
</dbReference>
<gene>
    <name evidence="4" type="primary">ACOT13</name>
    <name evidence="4" type="ORF">LHYA1_G001528</name>
</gene>
<keyword evidence="5" id="KW-1185">Reference proteome</keyword>
<dbReference type="Proteomes" id="UP000431533">
    <property type="component" value="Unassembled WGS sequence"/>
</dbReference>
<dbReference type="GO" id="GO:0047617">
    <property type="term" value="F:fatty acyl-CoA hydrolase activity"/>
    <property type="evidence" value="ECO:0007669"/>
    <property type="project" value="InterPro"/>
</dbReference>
<dbReference type="AlphaFoldDB" id="A0A8H8R6L0"/>
<dbReference type="PANTHER" id="PTHR21660:SF1">
    <property type="entry name" value="ACYL-COENZYME A THIOESTERASE 13"/>
    <property type="match status" value="1"/>
</dbReference>
<dbReference type="GeneID" id="41981726"/>
<accession>A0A8H8R6L0</accession>
<feature type="domain" description="Thioesterase" evidence="3">
    <location>
        <begin position="122"/>
        <end position="199"/>
    </location>
</feature>
<sequence>MPTSNLGVSYSYPRISDYGFVYNFTILPFRMTGDVMAPRKMKINMPGVASGKEISASPTGEGFTSEERVRLMLQGSISEESNYEGWGAHLFQKDIQIVSASTDPGRVVFRFKIQAEHCNRLGNLHGGCTATIFDICTTCALAPIAKEGFWAYAGVTRTLSVTYLRPIPEGETVLIEAEVVHAGKRLCALKGVMKRESDGAVLTTCEHGKASIDPEVSKL</sequence>
<evidence type="ECO:0000313" key="5">
    <source>
        <dbReference type="Proteomes" id="UP000431533"/>
    </source>
</evidence>
<proteinExistence type="inferred from homology"/>
<dbReference type="Pfam" id="PF03061">
    <property type="entry name" value="4HBT"/>
    <property type="match status" value="1"/>
</dbReference>
<dbReference type="InterPro" id="IPR003736">
    <property type="entry name" value="PAAI_dom"/>
</dbReference>
<name>A0A8H8R6L0_9HELO</name>
<evidence type="ECO:0000256" key="1">
    <source>
        <dbReference type="ARBA" id="ARBA00008324"/>
    </source>
</evidence>
<dbReference type="OrthoDB" id="2831072at2759"/>
<keyword evidence="2" id="KW-0378">Hydrolase</keyword>
<dbReference type="NCBIfam" id="TIGR00369">
    <property type="entry name" value="unchar_dom_1"/>
    <property type="match status" value="1"/>
</dbReference>
<dbReference type="InterPro" id="IPR029069">
    <property type="entry name" value="HotDog_dom_sf"/>
</dbReference>
<evidence type="ECO:0000313" key="4">
    <source>
        <dbReference type="EMBL" id="TVY29504.1"/>
    </source>
</evidence>
<comment type="similarity">
    <text evidence="1">Belongs to the thioesterase PaaI family.</text>
</comment>
<evidence type="ECO:0000259" key="3">
    <source>
        <dbReference type="Pfam" id="PF03061"/>
    </source>
</evidence>
<dbReference type="CDD" id="cd03443">
    <property type="entry name" value="PaaI_thioesterase"/>
    <property type="match status" value="1"/>
</dbReference>
<dbReference type="InterPro" id="IPR006683">
    <property type="entry name" value="Thioestr_dom"/>
</dbReference>
<dbReference type="PANTHER" id="PTHR21660">
    <property type="entry name" value="THIOESTERASE SUPERFAMILY MEMBER-RELATED"/>
    <property type="match status" value="1"/>
</dbReference>
<dbReference type="EMBL" id="QGMH01000017">
    <property type="protein sequence ID" value="TVY29504.1"/>
    <property type="molecule type" value="Genomic_DNA"/>
</dbReference>
<protein>
    <submittedName>
        <fullName evidence="4">Acyl-coenzyme A thioesterase</fullName>
    </submittedName>
</protein>
<evidence type="ECO:0000256" key="2">
    <source>
        <dbReference type="ARBA" id="ARBA00022801"/>
    </source>
</evidence>
<dbReference type="Gene3D" id="3.10.129.10">
    <property type="entry name" value="Hotdog Thioesterase"/>
    <property type="match status" value="1"/>
</dbReference>